<evidence type="ECO:0000256" key="1">
    <source>
        <dbReference type="ARBA" id="ARBA00004132"/>
    </source>
</evidence>
<evidence type="ECO:0000256" key="3">
    <source>
        <dbReference type="ARBA" id="ARBA00004600"/>
    </source>
</evidence>
<accession>A0ABD1NI89</accession>
<evidence type="ECO:0000256" key="9">
    <source>
        <dbReference type="PROSITE-ProRule" id="PRU00243"/>
    </source>
</evidence>
<evidence type="ECO:0000256" key="7">
    <source>
        <dbReference type="ARBA" id="ARBA00023176"/>
    </source>
</evidence>
<keyword evidence="8" id="KW-0968">Cytoplasmic vesicle</keyword>
<keyword evidence="7" id="KW-0168">Coated pit</keyword>
<comment type="caution">
    <text evidence="9">Lacks conserved residue(s) required for the propagation of feature annotation.</text>
</comment>
<dbReference type="GO" id="GO:0006897">
    <property type="term" value="P:endocytosis"/>
    <property type="evidence" value="ECO:0007669"/>
    <property type="project" value="UniProtKB-KW"/>
</dbReference>
<evidence type="ECO:0000256" key="6">
    <source>
        <dbReference type="ARBA" id="ARBA00023136"/>
    </source>
</evidence>
<dbReference type="Gene3D" id="1.25.40.90">
    <property type="match status" value="1"/>
</dbReference>
<dbReference type="EMBL" id="JBGMDY010000001">
    <property type="protein sequence ID" value="KAL2347842.1"/>
    <property type="molecule type" value="Genomic_DNA"/>
</dbReference>
<dbReference type="PANTHER" id="PTHR22951:SF19">
    <property type="entry name" value="OS08G0467300 PROTEIN"/>
    <property type="match status" value="1"/>
</dbReference>
<dbReference type="InterPro" id="IPR011417">
    <property type="entry name" value="ANTH_dom"/>
</dbReference>
<sequence>MRLWKKAAGALKDRYSILIAKLSPNGPCRNPDLETVIIKATSHDEQCMDYKNVQRVFKWLRTSPLYLKPLLYTLSMRMDKTRSWVVALKGLMLIHGVFCFDFPSVQKLGRLPFDLSYFSDGHISPHKASLFNAFVRSYFAYLNQKSAFLRFEATKEDKISVMGELQTLRKMLGLIDLLLQIKPRSPHMNVVLLLEAMDCVMDEVLEVYSKFCKRVHLVVGRIIEIGGKEESSVLLEIVKKVEMQGDKITTYFDFCRDIGVLNVSDCPEILRIHEKDILELQKIRDGGVFERKNLEGNNKGDDTGIVIYENNNAIVLRDCSATAIISEQKQSNLKTVITDQWEVFDDDLIVDAVNSASNGTSTVPFIATNNPFVDSWSIVPYIPVCSNYVLPDLIIL</sequence>
<dbReference type="GO" id="GO:0030136">
    <property type="term" value="C:clathrin-coated vesicle"/>
    <property type="evidence" value="ECO:0007669"/>
    <property type="project" value="UniProtKB-SubCell"/>
</dbReference>
<evidence type="ECO:0000259" key="10">
    <source>
        <dbReference type="PROSITE" id="PS50942"/>
    </source>
</evidence>
<name>A0ABD1NI89_9FABA</name>
<comment type="caution">
    <text evidence="11">The sequence shown here is derived from an EMBL/GenBank/DDBJ whole genome shotgun (WGS) entry which is preliminary data.</text>
</comment>
<dbReference type="SUPFAM" id="SSF89009">
    <property type="entry name" value="GAT-like domain"/>
    <property type="match status" value="1"/>
</dbReference>
<keyword evidence="12" id="KW-1185">Reference proteome</keyword>
<dbReference type="PROSITE" id="PS50942">
    <property type="entry name" value="ENTH"/>
    <property type="match status" value="1"/>
</dbReference>
<proteinExistence type="predicted"/>
<evidence type="ECO:0000256" key="4">
    <source>
        <dbReference type="ARBA" id="ARBA00022583"/>
    </source>
</evidence>
<feature type="domain" description="ENTH" evidence="10">
    <location>
        <begin position="25"/>
        <end position="156"/>
    </location>
</feature>
<dbReference type="GO" id="GO:0005905">
    <property type="term" value="C:clathrin-coated pit"/>
    <property type="evidence" value="ECO:0007669"/>
    <property type="project" value="UniProtKB-SubCell"/>
</dbReference>
<dbReference type="Proteomes" id="UP001603857">
    <property type="component" value="Unassembled WGS sequence"/>
</dbReference>
<dbReference type="AlphaFoldDB" id="A0ABD1NI89"/>
<dbReference type="InterPro" id="IPR013809">
    <property type="entry name" value="ENTH"/>
</dbReference>
<evidence type="ECO:0000256" key="5">
    <source>
        <dbReference type="ARBA" id="ARBA00023034"/>
    </source>
</evidence>
<dbReference type="Gene3D" id="1.20.58.150">
    <property type="entry name" value="ANTH domain"/>
    <property type="match status" value="1"/>
</dbReference>
<dbReference type="InterPro" id="IPR014712">
    <property type="entry name" value="ANTH_dom_sf"/>
</dbReference>
<keyword evidence="9" id="KW-0812">Transmembrane</keyword>
<organism evidence="11 12">
    <name type="scientific">Flemingia macrophylla</name>
    <dbReference type="NCBI Taxonomy" id="520843"/>
    <lineage>
        <taxon>Eukaryota</taxon>
        <taxon>Viridiplantae</taxon>
        <taxon>Streptophyta</taxon>
        <taxon>Embryophyta</taxon>
        <taxon>Tracheophyta</taxon>
        <taxon>Spermatophyta</taxon>
        <taxon>Magnoliopsida</taxon>
        <taxon>eudicotyledons</taxon>
        <taxon>Gunneridae</taxon>
        <taxon>Pentapetalae</taxon>
        <taxon>rosids</taxon>
        <taxon>fabids</taxon>
        <taxon>Fabales</taxon>
        <taxon>Fabaceae</taxon>
        <taxon>Papilionoideae</taxon>
        <taxon>50 kb inversion clade</taxon>
        <taxon>NPAAA clade</taxon>
        <taxon>indigoferoid/millettioid clade</taxon>
        <taxon>Phaseoleae</taxon>
        <taxon>Flemingia</taxon>
    </lineage>
</organism>
<dbReference type="SUPFAM" id="SSF48464">
    <property type="entry name" value="ENTH/VHS domain"/>
    <property type="match status" value="1"/>
</dbReference>
<evidence type="ECO:0000313" key="12">
    <source>
        <dbReference type="Proteomes" id="UP001603857"/>
    </source>
</evidence>
<dbReference type="GO" id="GO:0005794">
    <property type="term" value="C:Golgi apparatus"/>
    <property type="evidence" value="ECO:0007669"/>
    <property type="project" value="UniProtKB-SubCell"/>
</dbReference>
<dbReference type="CDD" id="cd16987">
    <property type="entry name" value="ANTH_N_AP180_plant"/>
    <property type="match status" value="1"/>
</dbReference>
<dbReference type="PANTHER" id="PTHR22951">
    <property type="entry name" value="CLATHRIN ASSEMBLY PROTEIN"/>
    <property type="match status" value="1"/>
</dbReference>
<gene>
    <name evidence="11" type="ORF">Fmac_001842</name>
</gene>
<keyword evidence="6 9" id="KW-0472">Membrane</keyword>
<reference evidence="11 12" key="1">
    <citation type="submission" date="2024-08" db="EMBL/GenBank/DDBJ databases">
        <title>Insights into the chromosomal genome structure of Flemingia macrophylla.</title>
        <authorList>
            <person name="Ding Y."/>
            <person name="Zhao Y."/>
            <person name="Bi W."/>
            <person name="Wu M."/>
            <person name="Zhao G."/>
            <person name="Gong Y."/>
            <person name="Li W."/>
            <person name="Zhang P."/>
        </authorList>
    </citation>
    <scope>NUCLEOTIDE SEQUENCE [LARGE SCALE GENOMIC DNA]</scope>
    <source>
        <strain evidence="11">DYQJB</strain>
        <tissue evidence="11">Leaf</tissue>
    </source>
</reference>
<keyword evidence="5" id="KW-0333">Golgi apparatus</keyword>
<evidence type="ECO:0000256" key="8">
    <source>
        <dbReference type="ARBA" id="ARBA00023329"/>
    </source>
</evidence>
<feature type="transmembrane region" description="Helical" evidence="9">
    <location>
        <begin position="84"/>
        <end position="103"/>
    </location>
</feature>
<protein>
    <recommendedName>
        <fullName evidence="10">ENTH domain-containing protein</fullName>
    </recommendedName>
</protein>
<keyword evidence="9" id="KW-1133">Transmembrane helix</keyword>
<dbReference type="InterPro" id="IPR008942">
    <property type="entry name" value="ENTH_VHS"/>
</dbReference>
<dbReference type="InterPro" id="IPR048050">
    <property type="entry name" value="ANTH_N_plant"/>
</dbReference>
<evidence type="ECO:0000313" key="11">
    <source>
        <dbReference type="EMBL" id="KAL2347842.1"/>
    </source>
</evidence>
<dbReference type="FunFam" id="1.25.40.90:FF:000027">
    <property type="entry name" value="Putative clathrin assembly protein"/>
    <property type="match status" value="1"/>
</dbReference>
<keyword evidence="4" id="KW-0254">Endocytosis</keyword>
<dbReference type="Pfam" id="PF07651">
    <property type="entry name" value="ANTH"/>
    <property type="match status" value="1"/>
</dbReference>
<dbReference type="InterPro" id="IPR045192">
    <property type="entry name" value="AP180-like"/>
</dbReference>
<comment type="subcellular location">
    <subcellularLocation>
        <location evidence="1">Cytoplasmic vesicle</location>
        <location evidence="1">Clathrin-coated vesicle</location>
    </subcellularLocation>
    <subcellularLocation>
        <location evidence="2">Golgi apparatus</location>
    </subcellularLocation>
    <subcellularLocation>
        <location evidence="3">Membrane</location>
        <location evidence="3">Clathrin-coated pit</location>
    </subcellularLocation>
</comment>
<evidence type="ECO:0000256" key="2">
    <source>
        <dbReference type="ARBA" id="ARBA00004555"/>
    </source>
</evidence>